<dbReference type="InterPro" id="IPR027381">
    <property type="entry name" value="LytR/CpsA/Psr_C"/>
</dbReference>
<keyword evidence="2" id="KW-1133">Transmembrane helix</keyword>
<keyword evidence="2" id="KW-0472">Membrane</keyword>
<dbReference type="Pfam" id="PF03816">
    <property type="entry name" value="LytR_cpsA_psr"/>
    <property type="match status" value="1"/>
</dbReference>
<evidence type="ECO:0000313" key="6">
    <source>
        <dbReference type="Proteomes" id="UP001154265"/>
    </source>
</evidence>
<sequence length="460" mass="51382">MFIHWRPSQKKSPPSNVPLFWRTLNWCGVALISASLGGLWALITHSTPLMHRALSPQESAVFSRNRRDISTLDQPVNLLLIGTKVLSSDVVEPPVSDATYHTLVNSVEGLSDTMLLVRFDPRDQRLTILSIPRDTLTWIPGRGDAKINEANALGGPALAAQTVSELLGDVPIDRYLRINVQGISKLVDALGGVTIHVPKDMRYQDMSQRLNIDLQEGRQHLDGEKALDFLRFRYDELGDIGRVQRQQSFMRALIEQTAQPDTLGRLPQILGVIRENLDTNLTVQELASLAGFMAQVPRSRVQMLMLPGDFNGTGREEISYWLPSYRQIEVLADQHLRDTPRRSGLGGNGLEENPMDVSTNWIRIAIQNTYLPEPQVERVSDHLSQVGFRNLYRGEDMTQPLKVTRIIAQAGDIDKARAVQLQLGFGEVRVESTGVLDSDVTIQLGEDALYRLSGFGEQPL</sequence>
<comment type="similarity">
    <text evidence="1">Belongs to the LytR/CpsA/Psr (LCP) family.</text>
</comment>
<dbReference type="EMBL" id="JAKKUT010000008">
    <property type="protein sequence ID" value="MDG2992259.1"/>
    <property type="molecule type" value="Genomic_DNA"/>
</dbReference>
<comment type="caution">
    <text evidence="5">The sequence shown here is derived from an EMBL/GenBank/DDBJ whole genome shotgun (WGS) entry which is preliminary data.</text>
</comment>
<evidence type="ECO:0000313" key="5">
    <source>
        <dbReference type="EMBL" id="MDG2992259.1"/>
    </source>
</evidence>
<dbReference type="RefSeq" id="WP_277868178.1">
    <property type="nucleotide sequence ID" value="NZ_JAKKUT010000008.1"/>
</dbReference>
<dbReference type="Proteomes" id="UP001154265">
    <property type="component" value="Unassembled WGS sequence"/>
</dbReference>
<proteinExistence type="inferred from homology"/>
<dbReference type="Gene3D" id="3.40.630.190">
    <property type="entry name" value="LCP protein"/>
    <property type="match status" value="1"/>
</dbReference>
<feature type="transmembrane region" description="Helical" evidence="2">
    <location>
        <begin position="20"/>
        <end position="43"/>
    </location>
</feature>
<evidence type="ECO:0000259" key="3">
    <source>
        <dbReference type="Pfam" id="PF03816"/>
    </source>
</evidence>
<evidence type="ECO:0000256" key="1">
    <source>
        <dbReference type="ARBA" id="ARBA00006068"/>
    </source>
</evidence>
<reference evidence="5" key="2">
    <citation type="submission" date="2022-01" db="EMBL/GenBank/DDBJ databases">
        <authorList>
            <person name="Zivanovic Y."/>
            <person name="Moreira D."/>
            <person name="Lopez-Garcia P."/>
        </authorList>
    </citation>
    <scope>NUCLEOTIDE SEQUENCE</scope>
    <source>
        <strain evidence="5">G9</strain>
    </source>
</reference>
<reference evidence="5" key="1">
    <citation type="journal article" date="2022" name="Genome Biol. Evol.">
        <title>A New Gene Family Diagnostic for Intracellular Biomineralization of Amorphous Ca Carbonates by Cyanobacteria.</title>
        <authorList>
            <person name="Benzerara K."/>
            <person name="Duprat E."/>
            <person name="Bitard-Feildel T."/>
            <person name="Caumes G."/>
            <person name="Cassier-Chauvat C."/>
            <person name="Chauvat F."/>
            <person name="Dezi M."/>
            <person name="Diop S.I."/>
            <person name="Gaschignard G."/>
            <person name="Gorgen S."/>
            <person name="Gugger M."/>
            <person name="Lopez-Garcia P."/>
            <person name="Millet M."/>
            <person name="Skouri-Panet F."/>
            <person name="Moreira D."/>
            <person name="Callebaut I."/>
        </authorList>
    </citation>
    <scope>NUCLEOTIDE SEQUENCE</scope>
    <source>
        <strain evidence="5">G9</strain>
    </source>
</reference>
<gene>
    <name evidence="5" type="ORF">L3556_15170</name>
</gene>
<feature type="domain" description="Cell envelope-related transcriptional attenuator" evidence="3">
    <location>
        <begin position="111"/>
        <end position="258"/>
    </location>
</feature>
<accession>A0ABT6F316</accession>
<protein>
    <submittedName>
        <fullName evidence="5">LCP family protein</fullName>
    </submittedName>
</protein>
<dbReference type="NCBIfam" id="TIGR00350">
    <property type="entry name" value="lytR_cpsA_psr"/>
    <property type="match status" value="1"/>
</dbReference>
<keyword evidence="2" id="KW-0812">Transmembrane</keyword>
<dbReference type="Pfam" id="PF13399">
    <property type="entry name" value="LytR_C"/>
    <property type="match status" value="1"/>
</dbReference>
<dbReference type="InterPro" id="IPR004474">
    <property type="entry name" value="LytR_CpsA_psr"/>
</dbReference>
<dbReference type="PANTHER" id="PTHR33392:SF6">
    <property type="entry name" value="POLYISOPRENYL-TEICHOIC ACID--PEPTIDOGLYCAN TEICHOIC ACID TRANSFERASE TAGU"/>
    <property type="match status" value="1"/>
</dbReference>
<evidence type="ECO:0000256" key="2">
    <source>
        <dbReference type="SAM" id="Phobius"/>
    </source>
</evidence>
<organism evidence="5 6">
    <name type="scientific">Candidatus Synechococcus calcipolaris G9</name>
    <dbReference type="NCBI Taxonomy" id="1497997"/>
    <lineage>
        <taxon>Bacteria</taxon>
        <taxon>Bacillati</taxon>
        <taxon>Cyanobacteriota</taxon>
        <taxon>Cyanophyceae</taxon>
        <taxon>Synechococcales</taxon>
        <taxon>Synechococcaceae</taxon>
        <taxon>Synechococcus</taxon>
    </lineage>
</organism>
<keyword evidence="6" id="KW-1185">Reference proteome</keyword>
<name>A0ABT6F316_9SYNE</name>
<evidence type="ECO:0000259" key="4">
    <source>
        <dbReference type="Pfam" id="PF13399"/>
    </source>
</evidence>
<dbReference type="InterPro" id="IPR050922">
    <property type="entry name" value="LytR/CpsA/Psr_CW_biosynth"/>
</dbReference>
<feature type="domain" description="LytR/CpsA/Psr regulator C-terminal" evidence="4">
    <location>
        <begin position="362"/>
        <end position="447"/>
    </location>
</feature>
<dbReference type="PANTHER" id="PTHR33392">
    <property type="entry name" value="POLYISOPRENYL-TEICHOIC ACID--PEPTIDOGLYCAN TEICHOIC ACID TRANSFERASE TAGU"/>
    <property type="match status" value="1"/>
</dbReference>